<evidence type="ECO:0000259" key="10">
    <source>
        <dbReference type="Pfam" id="PF00520"/>
    </source>
</evidence>
<feature type="transmembrane region" description="Helical" evidence="9">
    <location>
        <begin position="1053"/>
        <end position="1073"/>
    </location>
</feature>
<keyword evidence="14" id="KW-1185">Reference proteome</keyword>
<feature type="domain" description="Ion transport" evidence="10">
    <location>
        <begin position="913"/>
        <end position="1178"/>
    </location>
</feature>
<evidence type="ECO:0000256" key="3">
    <source>
        <dbReference type="ARBA" id="ARBA00022692"/>
    </source>
</evidence>
<feature type="domain" description="TRPM SLOG" evidence="11">
    <location>
        <begin position="202"/>
        <end position="301"/>
    </location>
</feature>
<feature type="region of interest" description="Disordered" evidence="8">
    <location>
        <begin position="803"/>
        <end position="831"/>
    </location>
</feature>
<dbReference type="InterPro" id="IPR041491">
    <property type="entry name" value="TRPM_SLOG"/>
</dbReference>
<feature type="compositionally biased region" description="Basic and acidic residues" evidence="8">
    <location>
        <begin position="807"/>
        <end position="818"/>
    </location>
</feature>
<feature type="transmembrane region" description="Helical" evidence="9">
    <location>
        <begin position="1019"/>
        <end position="1041"/>
    </location>
</feature>
<evidence type="ECO:0008006" key="15">
    <source>
        <dbReference type="Google" id="ProtNLM"/>
    </source>
</evidence>
<feature type="transmembrane region" description="Helical" evidence="9">
    <location>
        <begin position="931"/>
        <end position="950"/>
    </location>
</feature>
<evidence type="ECO:0000256" key="7">
    <source>
        <dbReference type="ARBA" id="ARBA00023303"/>
    </source>
</evidence>
<feature type="region of interest" description="Disordered" evidence="8">
    <location>
        <begin position="1431"/>
        <end position="1478"/>
    </location>
</feature>
<dbReference type="EMBL" id="NIVC01003504">
    <property type="protein sequence ID" value="PAA51101.1"/>
    <property type="molecule type" value="Genomic_DNA"/>
</dbReference>
<dbReference type="Pfam" id="PF00520">
    <property type="entry name" value="Ion_trans"/>
    <property type="match status" value="1"/>
</dbReference>
<comment type="caution">
    <text evidence="13">The sequence shown here is derived from an EMBL/GenBank/DDBJ whole genome shotgun (WGS) entry which is preliminary data.</text>
</comment>
<dbReference type="InterPro" id="IPR057366">
    <property type="entry name" value="TRPM-like"/>
</dbReference>
<evidence type="ECO:0000256" key="4">
    <source>
        <dbReference type="ARBA" id="ARBA00022989"/>
    </source>
</evidence>
<feature type="transmembrane region" description="Helical" evidence="9">
    <location>
        <begin position="971"/>
        <end position="992"/>
    </location>
</feature>
<feature type="compositionally biased region" description="Low complexity" evidence="8">
    <location>
        <begin position="1449"/>
        <end position="1460"/>
    </location>
</feature>
<dbReference type="Proteomes" id="UP000215902">
    <property type="component" value="Unassembled WGS sequence"/>
</dbReference>
<evidence type="ECO:0000313" key="14">
    <source>
        <dbReference type="Proteomes" id="UP000215902"/>
    </source>
</evidence>
<evidence type="ECO:0000259" key="12">
    <source>
        <dbReference type="Pfam" id="PF25508"/>
    </source>
</evidence>
<keyword evidence="6 9" id="KW-0472">Membrane</keyword>
<feature type="transmembrane region" description="Helical" evidence="9">
    <location>
        <begin position="1145"/>
        <end position="1170"/>
    </location>
</feature>
<feature type="compositionally biased region" description="Low complexity" evidence="8">
    <location>
        <begin position="593"/>
        <end position="602"/>
    </location>
</feature>
<dbReference type="PANTHER" id="PTHR13800:SF12">
    <property type="entry name" value="TRANSIENT RECEPTOR POTENTIAL CATION CHANNEL SUBFAMILY M MEMBER-LIKE 2"/>
    <property type="match status" value="1"/>
</dbReference>
<comment type="subcellular location">
    <subcellularLocation>
        <location evidence="1">Membrane</location>
        <topology evidence="1">Multi-pass membrane protein</topology>
    </subcellularLocation>
</comment>
<accession>A0A267DP92</accession>
<dbReference type="InterPro" id="IPR050927">
    <property type="entry name" value="TRPM"/>
</dbReference>
<name>A0A267DP92_9PLAT</name>
<feature type="region of interest" description="Disordered" evidence="8">
    <location>
        <begin position="843"/>
        <end position="879"/>
    </location>
</feature>
<sequence length="1776" mass="199993">MQELRPGEVTRRHSSTTREASLMAAGTVGSFGEIEFSGLKQQAKFVRVVSNLPYAAVQGQILTKKWELARPTLVINIFGGGFEKKRQLRMIFKKGLWKAAESAGRDRSKSQGGCWIISSGFNVGIMKLTGEAVRDYSDAYGANHMIAFGVTSWGCVANRRVLERADGNSAPVSYQSEDTEQDEDEQDQDGEGRVSQLPTRPSDEEETPLDPNHTHFFLVETGNSLKKGREQQFRSSLERAASCWKADDGSEVKVPMCGLLIGGDRYSLEQVYNALTTNMCPIVAVKGSAGAADALAMAMDIYYREPPPQQLLDKKEPETEEEKKERFFEEVSAVCQEYFNAHDYFDYHKEVTMLFTLVEQYTGLIEIFDMEEDFDLDGKMISALLRSAGSDFKGNQLNLKQLKICLTLNRSDIARDKIFLENKKWKKGDLNDFMYQALMDDRHEFVKLLLEQGFSLENFLTVYVLERLYNDQIKRLNSKVAIFHQLWEQQKHRSVKKVRLKDVGKVIKVLVGDFYQPLYTKKEFDEKLRGEAKTDNGGAGGAVNIGIDGGPEAAQWGVSSHEEHERQGSGSDGYDNPVMDTALEAAAAESMPTANTATTATKRGGGGFGGNKGAKSRWIRLIRGEQRELRSQLVTLERPARELLIWSLLVGKLQMTELFWAMEKEPVAAALLSSKILKAMVSRTDDFTDKEDFLRDAELFENRAWGVLDQCYRDDESRAQLLINRELTFYGDSSCIYLAAEAKTIKFMAHPCCQDFLTSTWMGKISSKNSFYKFALGIVLGLLCPPLVPHVVMIKQSQGPSAQLQAEQEKKLEQEHQRQQQQQQAASSSQVILEMSPTERQEYSGAKQLPQTSSDEAIGGAAGPYDDDENSDDGPNQTRKVKKCLSCSETCLQLRDFYTAPVIRFVYSTFSYLAFLFLFSYLLLFELSLHINWLECLVIVWIISLLLEEVKQATLSGDSFKTYISDGWNKLDCTAAGLFVIGFILRIIAISIESKPFKKIGMLEYSVILTDEVFVSARIFYAFSLSAYFVRLMYIFSFHIALGPKLIMIGKMVVNDLIPFMVILMVFILGYGVSAQSIAYPIGLFTPDTTFTKGMPENLTHTKIFLQFLTRAWFQMFGDFQLENVQAQDNNCQNDGTCPNWAARWLVPIMLGIYVLLTNILMFNLLIAMFSSTYESVHQFSAQHWNYLRYNMIKEYLERSPLAPPFIVFWHVYELVLFIRLRCGYSKSSDRPDQLCVSYRRNAKKERELAKWEHMKAMDYLRQGEEMHGKKGGRGDSRSVIVRGVSGPGALPGATDMAKQMSDATSGIGMELEKKFKTVDSQLSKLGSDVETKVADLTGQVNALAAIARELLDNQERLLRRLTERSTETPIVAQDPRLEERVRESVLGIFNQPEAPPWFQEAARQAAVEALQQTPVAVAEVAEAAVEQMRAVRSAAEPPEQRRRRRRSTSSSSTSASVSSGDNVDGGEAAPTLRPRVAEPSTGRVVQFGCQGHRIWRFAPFNFERHQGMRMNVPPEKAAWEIEYPEYNAFDASDDTPVYPNEECHDLPTAALPSITFNQFDAGSRLRRQSLLGRYQLDPDSGAPLNPMGRTGLQGKGLLPRWGPNAALVVILTRWSRSTTGAIALRLGQPILQAAALTRLRQFCLPWFLTDHRADCDLQNCVPGLAKRFIGRRLKEASSRRKAKQETRALQKARVEQIFKGYLDDQLNADNAWIEAVVLNIHEPEDARFSDAMLKAFLEPECEEQARWMEVAYSTALRTSHCDLLKTVAGNHGAYF</sequence>
<proteinExistence type="predicted"/>
<evidence type="ECO:0000259" key="11">
    <source>
        <dbReference type="Pfam" id="PF18139"/>
    </source>
</evidence>
<gene>
    <name evidence="13" type="ORF">BOX15_Mlig013780g3</name>
</gene>
<keyword evidence="5" id="KW-0406">Ion transport</keyword>
<evidence type="ECO:0000256" key="1">
    <source>
        <dbReference type="ARBA" id="ARBA00004141"/>
    </source>
</evidence>
<dbReference type="OrthoDB" id="9994106at2759"/>
<dbReference type="InterPro" id="IPR005821">
    <property type="entry name" value="Ion_trans_dom"/>
</dbReference>
<feature type="domain" description="TRPM-like" evidence="12">
    <location>
        <begin position="417"/>
        <end position="530"/>
    </location>
</feature>
<dbReference type="Pfam" id="PF25508">
    <property type="entry name" value="TRPM2"/>
    <property type="match status" value="2"/>
</dbReference>
<reference evidence="13 14" key="1">
    <citation type="submission" date="2017-06" db="EMBL/GenBank/DDBJ databases">
        <title>A platform for efficient transgenesis in Macrostomum lignano, a flatworm model organism for stem cell research.</title>
        <authorList>
            <person name="Berezikov E."/>
        </authorList>
    </citation>
    <scope>NUCLEOTIDE SEQUENCE [LARGE SCALE GENOMIC DNA]</scope>
    <source>
        <strain evidence="13">DV1</strain>
        <tissue evidence="13">Whole organism</tissue>
    </source>
</reference>
<dbReference type="STRING" id="282301.A0A267DP92"/>
<dbReference type="Pfam" id="PF25969">
    <property type="entry name" value="NUDT9_N"/>
    <property type="match status" value="1"/>
</dbReference>
<keyword evidence="7" id="KW-0407">Ion channel</keyword>
<feature type="region of interest" description="Disordered" evidence="8">
    <location>
        <begin position="167"/>
        <end position="214"/>
    </location>
</feature>
<dbReference type="GO" id="GO:0099604">
    <property type="term" value="F:ligand-gated calcium channel activity"/>
    <property type="evidence" value="ECO:0007669"/>
    <property type="project" value="TreeGrafter"/>
</dbReference>
<dbReference type="PANTHER" id="PTHR13800">
    <property type="entry name" value="TRANSIENT RECEPTOR POTENTIAL CATION CHANNEL, SUBFAMILY M, MEMBER 6"/>
    <property type="match status" value="1"/>
</dbReference>
<feature type="region of interest" description="Disordered" evidence="8">
    <location>
        <begin position="554"/>
        <end position="611"/>
    </location>
</feature>
<feature type="transmembrane region" description="Helical" evidence="9">
    <location>
        <begin position="905"/>
        <end position="925"/>
    </location>
</feature>
<keyword evidence="2" id="KW-0813">Transport</keyword>
<feature type="compositionally biased region" description="Low complexity" evidence="8">
    <location>
        <begin position="819"/>
        <end position="830"/>
    </location>
</feature>
<keyword evidence="3 9" id="KW-0812">Transmembrane</keyword>
<dbReference type="Gene3D" id="3.90.79.10">
    <property type="entry name" value="Nucleoside Triphosphate Pyrophosphohydrolase"/>
    <property type="match status" value="1"/>
</dbReference>
<evidence type="ECO:0000256" key="9">
    <source>
        <dbReference type="SAM" id="Phobius"/>
    </source>
</evidence>
<dbReference type="Pfam" id="PF18139">
    <property type="entry name" value="LSDAT_euk"/>
    <property type="match status" value="2"/>
</dbReference>
<evidence type="ECO:0000256" key="5">
    <source>
        <dbReference type="ARBA" id="ARBA00023065"/>
    </source>
</evidence>
<evidence type="ECO:0000256" key="8">
    <source>
        <dbReference type="SAM" id="MobiDB-lite"/>
    </source>
</evidence>
<feature type="domain" description="TRPM SLOG" evidence="11">
    <location>
        <begin position="43"/>
        <end position="181"/>
    </location>
</feature>
<dbReference type="GO" id="GO:0005886">
    <property type="term" value="C:plasma membrane"/>
    <property type="evidence" value="ECO:0007669"/>
    <property type="project" value="TreeGrafter"/>
</dbReference>
<evidence type="ECO:0000256" key="6">
    <source>
        <dbReference type="ARBA" id="ARBA00023136"/>
    </source>
</evidence>
<organism evidence="13 14">
    <name type="scientific">Macrostomum lignano</name>
    <dbReference type="NCBI Taxonomy" id="282301"/>
    <lineage>
        <taxon>Eukaryota</taxon>
        <taxon>Metazoa</taxon>
        <taxon>Spiralia</taxon>
        <taxon>Lophotrochozoa</taxon>
        <taxon>Platyhelminthes</taxon>
        <taxon>Rhabditophora</taxon>
        <taxon>Macrostomorpha</taxon>
        <taxon>Macrostomida</taxon>
        <taxon>Macrostomidae</taxon>
        <taxon>Macrostomum</taxon>
    </lineage>
</organism>
<evidence type="ECO:0000256" key="2">
    <source>
        <dbReference type="ARBA" id="ARBA00022448"/>
    </source>
</evidence>
<evidence type="ECO:0000313" key="13">
    <source>
        <dbReference type="EMBL" id="PAA51101.1"/>
    </source>
</evidence>
<keyword evidence="4 9" id="KW-1133">Transmembrane helix</keyword>
<feature type="compositionally biased region" description="Acidic residues" evidence="8">
    <location>
        <begin position="177"/>
        <end position="189"/>
    </location>
</feature>
<protein>
    <recommendedName>
        <fullName evidence="15">TRPM SLOG domain-containing protein</fullName>
    </recommendedName>
</protein>
<feature type="domain" description="TRPM-like" evidence="12">
    <location>
        <begin position="625"/>
        <end position="750"/>
    </location>
</feature>